<keyword evidence="2" id="KW-1185">Reference proteome</keyword>
<dbReference type="OrthoDB" id="329172at2"/>
<dbReference type="RefSeq" id="WP_103701657.1">
    <property type="nucleotide sequence ID" value="NZ_PQGA01000001.1"/>
</dbReference>
<dbReference type="EMBL" id="PQGA01000001">
    <property type="protein sequence ID" value="POR55801.1"/>
    <property type="molecule type" value="Genomic_DNA"/>
</dbReference>
<gene>
    <name evidence="1" type="ORF">B0G62_101196</name>
</gene>
<evidence type="ECO:0008006" key="3">
    <source>
        <dbReference type="Google" id="ProtNLM"/>
    </source>
</evidence>
<dbReference type="InterPro" id="IPR029060">
    <property type="entry name" value="PIN-like_dom_sf"/>
</dbReference>
<dbReference type="AlphaFoldDB" id="A0A2S4MMA2"/>
<accession>A0A2S4MMA2</accession>
<protein>
    <recommendedName>
        <fullName evidence="3">PIN domain-containing protein</fullName>
    </recommendedName>
</protein>
<reference evidence="1 2" key="1">
    <citation type="submission" date="2018-01" db="EMBL/GenBank/DDBJ databases">
        <title>Genomic Encyclopedia of Type Strains, Phase III (KMG-III): the genomes of soil and plant-associated and newly described type strains.</title>
        <authorList>
            <person name="Whitman W."/>
        </authorList>
    </citation>
    <scope>NUCLEOTIDE SEQUENCE [LARGE SCALE GENOMIC DNA]</scope>
    <source>
        <strain evidence="1 2">JCM 18070</strain>
    </source>
</reference>
<proteinExistence type="predicted"/>
<comment type="caution">
    <text evidence="1">The sequence shown here is derived from an EMBL/GenBank/DDBJ whole genome shotgun (WGS) entry which is preliminary data.</text>
</comment>
<name>A0A2S4MMA2_9BURK</name>
<evidence type="ECO:0000313" key="1">
    <source>
        <dbReference type="EMBL" id="POR55801.1"/>
    </source>
</evidence>
<dbReference type="SUPFAM" id="SSF88723">
    <property type="entry name" value="PIN domain-like"/>
    <property type="match status" value="1"/>
</dbReference>
<dbReference type="Proteomes" id="UP000237381">
    <property type="component" value="Unassembled WGS sequence"/>
</dbReference>
<dbReference type="Gene3D" id="3.40.50.1010">
    <property type="entry name" value="5'-nuclease"/>
    <property type="match status" value="1"/>
</dbReference>
<organism evidence="1 2">
    <name type="scientific">Paraburkholderia eburnea</name>
    <dbReference type="NCBI Taxonomy" id="1189126"/>
    <lineage>
        <taxon>Bacteria</taxon>
        <taxon>Pseudomonadati</taxon>
        <taxon>Pseudomonadota</taxon>
        <taxon>Betaproteobacteria</taxon>
        <taxon>Burkholderiales</taxon>
        <taxon>Burkholderiaceae</taxon>
        <taxon>Paraburkholderia</taxon>
    </lineage>
</organism>
<sequence length="126" mass="14092">MNVLVDSSVWVDHFRRRNTKLIELMVWDQALSHPLVVAELACGTPPSPRERTLGDIGLLQATRQISLQEVVAFIEREKLYGFGCGLVDMMLLGSVLITPGSQLWTLDKRLLALAERFGVAYSSPMH</sequence>
<evidence type="ECO:0000313" key="2">
    <source>
        <dbReference type="Proteomes" id="UP000237381"/>
    </source>
</evidence>